<feature type="domain" description="AB hydrolase-1" evidence="1">
    <location>
        <begin position="89"/>
        <end position="323"/>
    </location>
</feature>
<dbReference type="PANTHER" id="PTHR43689">
    <property type="entry name" value="HYDROLASE"/>
    <property type="match status" value="1"/>
</dbReference>
<sequence>MFKITTITAAVPSTGIFPVSNRKTSRFLGASPEVFPPFLVKEMEKIEDPFARKLVSRIEMLPVELSVSKNRIMTSCVKPTVIQDKGNPLVLLHGFDSSCLEWRYTLPLLEQAGFEAWAVDILGWGFSNLETLPLCNVESKRDHLYQFWKTYIRRPMLLVGPSLGAAAAVDFAINHPEAVDKLILINASVYAKGTGNLSKLPRSVAFAGVSLLKFLPLRFYATNLGFTDLPFTKCLEWTCIARLHCLLPWWKEATVDFMSSGGYNVSSQIDQVMKRTLVIHGEKDRIVDSKLSVRLHCELPDAIIRQIPNCGHVPHVEKPDAVAGLITDFVSHGIHNTRPLFPKHEEKILTTRL</sequence>
<evidence type="ECO:0000313" key="2">
    <source>
        <dbReference type="EMBL" id="KAD2393619.1"/>
    </source>
</evidence>
<proteinExistence type="predicted"/>
<dbReference type="OrthoDB" id="6431331at2759"/>
<evidence type="ECO:0000259" key="1">
    <source>
        <dbReference type="Pfam" id="PF12697"/>
    </source>
</evidence>
<dbReference type="AlphaFoldDB" id="A0A5N6LN60"/>
<gene>
    <name evidence="2" type="ORF">E3N88_40596</name>
</gene>
<dbReference type="PANTHER" id="PTHR43689:SF8">
    <property type="entry name" value="ALPHA_BETA-HYDROLASES SUPERFAMILY PROTEIN"/>
    <property type="match status" value="1"/>
</dbReference>
<dbReference type="InterPro" id="IPR000073">
    <property type="entry name" value="AB_hydrolase_1"/>
</dbReference>
<comment type="caution">
    <text evidence="2">The sequence shown here is derived from an EMBL/GenBank/DDBJ whole genome shotgun (WGS) entry which is preliminary data.</text>
</comment>
<protein>
    <recommendedName>
        <fullName evidence="1">AB hydrolase-1 domain-containing protein</fullName>
    </recommendedName>
</protein>
<organism evidence="2 3">
    <name type="scientific">Mikania micrantha</name>
    <name type="common">bitter vine</name>
    <dbReference type="NCBI Taxonomy" id="192012"/>
    <lineage>
        <taxon>Eukaryota</taxon>
        <taxon>Viridiplantae</taxon>
        <taxon>Streptophyta</taxon>
        <taxon>Embryophyta</taxon>
        <taxon>Tracheophyta</taxon>
        <taxon>Spermatophyta</taxon>
        <taxon>Magnoliopsida</taxon>
        <taxon>eudicotyledons</taxon>
        <taxon>Gunneridae</taxon>
        <taxon>Pentapetalae</taxon>
        <taxon>asterids</taxon>
        <taxon>campanulids</taxon>
        <taxon>Asterales</taxon>
        <taxon>Asteraceae</taxon>
        <taxon>Asteroideae</taxon>
        <taxon>Heliantheae alliance</taxon>
        <taxon>Eupatorieae</taxon>
        <taxon>Mikania</taxon>
    </lineage>
</organism>
<reference evidence="2 3" key="1">
    <citation type="submission" date="2019-05" db="EMBL/GenBank/DDBJ databases">
        <title>Mikania micrantha, genome provides insights into the molecular mechanism of rapid growth.</title>
        <authorList>
            <person name="Liu B."/>
        </authorList>
    </citation>
    <scope>NUCLEOTIDE SEQUENCE [LARGE SCALE GENOMIC DNA]</scope>
    <source>
        <strain evidence="2">NLD-2019</strain>
        <tissue evidence="2">Leaf</tissue>
    </source>
</reference>
<name>A0A5N6LN60_9ASTR</name>
<dbReference type="PRINTS" id="PR00412">
    <property type="entry name" value="EPOXHYDRLASE"/>
</dbReference>
<dbReference type="Gene3D" id="3.40.50.1820">
    <property type="entry name" value="alpha/beta hydrolase"/>
    <property type="match status" value="1"/>
</dbReference>
<dbReference type="EMBL" id="SZYD01000019">
    <property type="protein sequence ID" value="KAD2393619.1"/>
    <property type="molecule type" value="Genomic_DNA"/>
</dbReference>
<accession>A0A5N6LN60</accession>
<dbReference type="Pfam" id="PF12697">
    <property type="entry name" value="Abhydrolase_6"/>
    <property type="match status" value="1"/>
</dbReference>
<keyword evidence="3" id="KW-1185">Reference proteome</keyword>
<evidence type="ECO:0000313" key="3">
    <source>
        <dbReference type="Proteomes" id="UP000326396"/>
    </source>
</evidence>
<dbReference type="PRINTS" id="PR00111">
    <property type="entry name" value="ABHYDROLASE"/>
</dbReference>
<dbReference type="InterPro" id="IPR029058">
    <property type="entry name" value="AB_hydrolase_fold"/>
</dbReference>
<dbReference type="InterPro" id="IPR000639">
    <property type="entry name" value="Epox_hydrolase-like"/>
</dbReference>
<dbReference type="Proteomes" id="UP000326396">
    <property type="component" value="Linkage Group LG9"/>
</dbReference>
<dbReference type="SUPFAM" id="SSF53474">
    <property type="entry name" value="alpha/beta-Hydrolases"/>
    <property type="match status" value="1"/>
</dbReference>
<dbReference type="GO" id="GO:0016787">
    <property type="term" value="F:hydrolase activity"/>
    <property type="evidence" value="ECO:0007669"/>
    <property type="project" value="UniProtKB-ARBA"/>
</dbReference>